<keyword evidence="1" id="KW-0175">Coiled coil</keyword>
<name>A0A6A5SP95_9PLEO</name>
<evidence type="ECO:0000313" key="3">
    <source>
        <dbReference type="EMBL" id="KAF1940396.1"/>
    </source>
</evidence>
<proteinExistence type="predicted"/>
<evidence type="ECO:0000256" key="2">
    <source>
        <dbReference type="SAM" id="MobiDB-lite"/>
    </source>
</evidence>
<dbReference type="OrthoDB" id="3860121at2759"/>
<dbReference type="AlphaFoldDB" id="A0A6A5SP95"/>
<organism evidence="3 4">
    <name type="scientific">Clathrospora elynae</name>
    <dbReference type="NCBI Taxonomy" id="706981"/>
    <lineage>
        <taxon>Eukaryota</taxon>
        <taxon>Fungi</taxon>
        <taxon>Dikarya</taxon>
        <taxon>Ascomycota</taxon>
        <taxon>Pezizomycotina</taxon>
        <taxon>Dothideomycetes</taxon>
        <taxon>Pleosporomycetidae</taxon>
        <taxon>Pleosporales</taxon>
        <taxon>Diademaceae</taxon>
        <taxon>Clathrospora</taxon>
    </lineage>
</organism>
<gene>
    <name evidence="3" type="ORF">EJ02DRAFT_456028</name>
</gene>
<evidence type="ECO:0000313" key="4">
    <source>
        <dbReference type="Proteomes" id="UP000800038"/>
    </source>
</evidence>
<feature type="compositionally biased region" description="Low complexity" evidence="2">
    <location>
        <begin position="296"/>
        <end position="307"/>
    </location>
</feature>
<keyword evidence="4" id="KW-1185">Reference proteome</keyword>
<feature type="region of interest" description="Disordered" evidence="2">
    <location>
        <begin position="281"/>
        <end position="319"/>
    </location>
</feature>
<sequence>MVPRDNNHVETFRDSLRSIDNERGKYQACLAMRNRLVDGHMELKLFFARMEEVMLKECVQYKKAMSHWPNPGSPNAFREQWEPFLDLASSGADLMRECLAPLGKASMCWGNDKAQYYQWASMGWHYCKALGMAASSNPTWEDASIKLNQLLLNRIISQRPFKLSRNPIETIDLRCLGDWLDQNQFKETGHNGSWLQYQPVLGSDLPSDYTFDRYGLIIRKELSCPPEVITQLCTQTTTVSSLPVRSPKDQESRSLSIRLRSSATLSPEIYEDTGVCVNEDSIQSTSPTAMPSPVITSQTLSRQSSTLYEEQPSPMSKTAESQLLRETHDAAENSGCEDITSLMYEALTSVQFNDQNLTRHMAQLSQQYESLKMQLEMECIETSTQSIRSRLQNLDNEWLKRHRERRSLKKRYKRRCMVFLRDINL</sequence>
<evidence type="ECO:0000256" key="1">
    <source>
        <dbReference type="SAM" id="Coils"/>
    </source>
</evidence>
<accession>A0A6A5SP95</accession>
<feature type="coiled-coil region" evidence="1">
    <location>
        <begin position="354"/>
        <end position="381"/>
    </location>
</feature>
<dbReference type="EMBL" id="ML976063">
    <property type="protein sequence ID" value="KAF1940396.1"/>
    <property type="molecule type" value="Genomic_DNA"/>
</dbReference>
<protein>
    <submittedName>
        <fullName evidence="3">Uncharacterized protein</fullName>
    </submittedName>
</protein>
<reference evidence="3" key="1">
    <citation type="journal article" date="2020" name="Stud. Mycol.">
        <title>101 Dothideomycetes genomes: a test case for predicting lifestyles and emergence of pathogens.</title>
        <authorList>
            <person name="Haridas S."/>
            <person name="Albert R."/>
            <person name="Binder M."/>
            <person name="Bloem J."/>
            <person name="Labutti K."/>
            <person name="Salamov A."/>
            <person name="Andreopoulos B."/>
            <person name="Baker S."/>
            <person name="Barry K."/>
            <person name="Bills G."/>
            <person name="Bluhm B."/>
            <person name="Cannon C."/>
            <person name="Castanera R."/>
            <person name="Culley D."/>
            <person name="Daum C."/>
            <person name="Ezra D."/>
            <person name="Gonzalez J."/>
            <person name="Henrissat B."/>
            <person name="Kuo A."/>
            <person name="Liang C."/>
            <person name="Lipzen A."/>
            <person name="Lutzoni F."/>
            <person name="Magnuson J."/>
            <person name="Mondo S."/>
            <person name="Nolan M."/>
            <person name="Ohm R."/>
            <person name="Pangilinan J."/>
            <person name="Park H.-J."/>
            <person name="Ramirez L."/>
            <person name="Alfaro M."/>
            <person name="Sun H."/>
            <person name="Tritt A."/>
            <person name="Yoshinaga Y."/>
            <person name="Zwiers L.-H."/>
            <person name="Turgeon B."/>
            <person name="Goodwin S."/>
            <person name="Spatafora J."/>
            <person name="Crous P."/>
            <person name="Grigoriev I."/>
        </authorList>
    </citation>
    <scope>NUCLEOTIDE SEQUENCE</scope>
    <source>
        <strain evidence="3">CBS 161.51</strain>
    </source>
</reference>
<dbReference type="Proteomes" id="UP000800038">
    <property type="component" value="Unassembled WGS sequence"/>
</dbReference>